<evidence type="ECO:0000256" key="1">
    <source>
        <dbReference type="SAM" id="SignalP"/>
    </source>
</evidence>
<protein>
    <submittedName>
        <fullName evidence="2">Uncharacterized protein</fullName>
    </submittedName>
</protein>
<proteinExistence type="predicted"/>
<evidence type="ECO:0000313" key="2">
    <source>
        <dbReference type="EMBL" id="RKG39832.1"/>
    </source>
</evidence>
<feature type="signal peptide" evidence="1">
    <location>
        <begin position="1"/>
        <end position="21"/>
    </location>
</feature>
<keyword evidence="3" id="KW-1185">Reference proteome</keyword>
<dbReference type="OrthoDB" id="6710064at2"/>
<reference evidence="2 3" key="1">
    <citation type="submission" date="2018-09" db="EMBL/GenBank/DDBJ databases">
        <title>The draft genome of Acinetobacter spp. strains.</title>
        <authorList>
            <person name="Qin J."/>
            <person name="Feng Y."/>
            <person name="Zong Z."/>
        </authorList>
    </citation>
    <scope>NUCLEOTIDE SEQUENCE [LARGE SCALE GENOMIC DNA]</scope>
    <source>
        <strain evidence="2 3">WCHAc060115</strain>
    </source>
</reference>
<gene>
    <name evidence="2" type="ORF">D7V20_04310</name>
</gene>
<organism evidence="2 3">
    <name type="scientific">Acinetobacter rongchengensis</name>
    <dbReference type="NCBI Taxonomy" id="2419601"/>
    <lineage>
        <taxon>Bacteria</taxon>
        <taxon>Pseudomonadati</taxon>
        <taxon>Pseudomonadota</taxon>
        <taxon>Gammaproteobacteria</taxon>
        <taxon>Moraxellales</taxon>
        <taxon>Moraxellaceae</taxon>
        <taxon>Acinetobacter</taxon>
    </lineage>
</organism>
<accession>A0A3A8EYA3</accession>
<name>A0A3A8EYA3_9GAMM</name>
<keyword evidence="1" id="KW-0732">Signal</keyword>
<dbReference type="AlphaFoldDB" id="A0A3A8EYA3"/>
<dbReference type="PROSITE" id="PS51257">
    <property type="entry name" value="PROKAR_LIPOPROTEIN"/>
    <property type="match status" value="1"/>
</dbReference>
<dbReference type="EMBL" id="RAXT01000004">
    <property type="protein sequence ID" value="RKG39832.1"/>
    <property type="molecule type" value="Genomic_DNA"/>
</dbReference>
<dbReference type="Proteomes" id="UP000280405">
    <property type="component" value="Unassembled WGS sequence"/>
</dbReference>
<evidence type="ECO:0000313" key="3">
    <source>
        <dbReference type="Proteomes" id="UP000280405"/>
    </source>
</evidence>
<feature type="chain" id="PRO_5017217772" evidence="1">
    <location>
        <begin position="22"/>
        <end position="124"/>
    </location>
</feature>
<sequence>MNRLILTSALCVAVLSGCATTQNLVNKVGGGSGTPLAQVLDERSDLRKDLSTLEIRQYFNSVESPTVAEVKLTETGLMDDSVKSIRTVYRFKKVDGDWKRVDTEKEYQCLRGKNTKAFQKAMCS</sequence>
<dbReference type="RefSeq" id="WP_120383102.1">
    <property type="nucleotide sequence ID" value="NZ_RAXT01000004.1"/>
</dbReference>
<comment type="caution">
    <text evidence="2">The sequence shown here is derived from an EMBL/GenBank/DDBJ whole genome shotgun (WGS) entry which is preliminary data.</text>
</comment>